<dbReference type="PANTHER" id="PTHR34351">
    <property type="entry name" value="SLR1927 PROTEIN-RELATED"/>
    <property type="match status" value="1"/>
</dbReference>
<proteinExistence type="predicted"/>
<accession>A0A2D2LWE9</accession>
<feature type="transmembrane region" description="Helical" evidence="1">
    <location>
        <begin position="62"/>
        <end position="82"/>
    </location>
</feature>
<evidence type="ECO:0000313" key="3">
    <source>
        <dbReference type="Proteomes" id="UP000229340"/>
    </source>
</evidence>
<dbReference type="EMBL" id="CP024443">
    <property type="protein sequence ID" value="ATR79342.1"/>
    <property type="molecule type" value="Genomic_DNA"/>
</dbReference>
<feature type="transmembrane region" description="Helical" evidence="1">
    <location>
        <begin position="33"/>
        <end position="56"/>
    </location>
</feature>
<evidence type="ECO:0000313" key="2">
    <source>
        <dbReference type="EMBL" id="ATR79342.1"/>
    </source>
</evidence>
<keyword evidence="1" id="KW-0812">Transmembrane</keyword>
<gene>
    <name evidence="2" type="ORF">NP7_08840</name>
</gene>
<sequence>MFAIRQRLENYLQTWFKRRAPISRDITLNLRNVYIFLSKEGLLYAFLLVILFVAGINYANNLVLGLCFLLGSLLVVTIHYTFAHLAGLQIKLVDISDTQVGGKVQVRLQISSESSQPHRQIRLSFANNAFDFKQPIHPPPNTQSELNDWLLLSQIQAPQQVSLWLTADQRGKFVLPRLTVSTVYPLGILQAWSYVFFEGHAWVYPAPLSYEMKASQFVPSDDEQTAALHTQAGQEDFDQLDNYVPGESLARISWAHVARGQGLMSKRFVESVGQQQLLDYYQMPAVTHEEKLSQLRYGVDSLSQSQIAFQLRLPDGEGAIGEGQAFRQQCLLRLAKTP</sequence>
<reference evidence="3" key="1">
    <citation type="submission" date="2017-11" db="EMBL/GenBank/DDBJ databases">
        <title>Complete genome sequence of Moraxella osloensis NP7 isolated from human skin.</title>
        <authorList>
            <person name="Lee K."/>
            <person name="Lim J.Y."/>
            <person name="Hwang I."/>
        </authorList>
    </citation>
    <scope>NUCLEOTIDE SEQUENCE [LARGE SCALE GENOMIC DNA]</scope>
    <source>
        <strain evidence="3">NP7</strain>
    </source>
</reference>
<evidence type="ECO:0000256" key="1">
    <source>
        <dbReference type="SAM" id="Phobius"/>
    </source>
</evidence>
<dbReference type="Proteomes" id="UP000229340">
    <property type="component" value="Chromosome"/>
</dbReference>
<dbReference type="PANTHER" id="PTHR34351:SF1">
    <property type="entry name" value="SLR1927 PROTEIN"/>
    <property type="match status" value="1"/>
</dbReference>
<dbReference type="STRING" id="34062.AXE82_05020"/>
<organism evidence="2 3">
    <name type="scientific">Faucicola osloensis</name>
    <name type="common">Moraxella osloensis</name>
    <dbReference type="NCBI Taxonomy" id="34062"/>
    <lineage>
        <taxon>Bacteria</taxon>
        <taxon>Pseudomonadati</taxon>
        <taxon>Pseudomonadota</taxon>
        <taxon>Gammaproteobacteria</taxon>
        <taxon>Moraxellales</taxon>
        <taxon>Moraxellaceae</taxon>
        <taxon>Faucicola</taxon>
    </lineage>
</organism>
<name>A0A2D2LWE9_FAUOS</name>
<dbReference type="RefSeq" id="WP_100270516.1">
    <property type="nucleotide sequence ID" value="NZ_CP024443.1"/>
</dbReference>
<keyword evidence="1" id="KW-1133">Transmembrane helix</keyword>
<dbReference type="AlphaFoldDB" id="A0A2D2LWE9"/>
<keyword evidence="1" id="KW-0472">Membrane</keyword>
<protein>
    <submittedName>
        <fullName evidence="2">Uncharacterized protein</fullName>
    </submittedName>
</protein>